<evidence type="ECO:0008006" key="6">
    <source>
        <dbReference type="Google" id="ProtNLM"/>
    </source>
</evidence>
<organism evidence="4 5">
    <name type="scientific">Arachis hypogaea</name>
    <name type="common">Peanut</name>
    <dbReference type="NCBI Taxonomy" id="3818"/>
    <lineage>
        <taxon>Eukaryota</taxon>
        <taxon>Viridiplantae</taxon>
        <taxon>Streptophyta</taxon>
        <taxon>Embryophyta</taxon>
        <taxon>Tracheophyta</taxon>
        <taxon>Spermatophyta</taxon>
        <taxon>Magnoliopsida</taxon>
        <taxon>eudicotyledons</taxon>
        <taxon>Gunneridae</taxon>
        <taxon>Pentapetalae</taxon>
        <taxon>rosids</taxon>
        <taxon>fabids</taxon>
        <taxon>Fabales</taxon>
        <taxon>Fabaceae</taxon>
        <taxon>Papilionoideae</taxon>
        <taxon>50 kb inversion clade</taxon>
        <taxon>dalbergioids sensu lato</taxon>
        <taxon>Dalbergieae</taxon>
        <taxon>Pterocarpus clade</taxon>
        <taxon>Arachis</taxon>
    </lineage>
</organism>
<dbReference type="AlphaFoldDB" id="A0A445BHD8"/>
<dbReference type="Proteomes" id="UP000289738">
    <property type="component" value="Chromosome A09"/>
</dbReference>
<dbReference type="PRINTS" id="PR00080">
    <property type="entry name" value="SDRFAMILY"/>
</dbReference>
<evidence type="ECO:0000313" key="5">
    <source>
        <dbReference type="Proteomes" id="UP000289738"/>
    </source>
</evidence>
<evidence type="ECO:0000256" key="3">
    <source>
        <dbReference type="ARBA" id="ARBA00025714"/>
    </source>
</evidence>
<dbReference type="InterPro" id="IPR036291">
    <property type="entry name" value="NAD(P)-bd_dom_sf"/>
</dbReference>
<accession>A0A445BHD8</accession>
<dbReference type="InterPro" id="IPR020904">
    <property type="entry name" value="Sc_DH/Rdtase_CS"/>
</dbReference>
<dbReference type="InterPro" id="IPR045000">
    <property type="entry name" value="TR"/>
</dbReference>
<dbReference type="GO" id="GO:0016491">
    <property type="term" value="F:oxidoreductase activity"/>
    <property type="evidence" value="ECO:0007669"/>
    <property type="project" value="UniProtKB-KW"/>
</dbReference>
<keyword evidence="2" id="KW-0560">Oxidoreductase</keyword>
<comment type="caution">
    <text evidence="4">The sequence shown here is derived from an EMBL/GenBank/DDBJ whole genome shotgun (WGS) entry which is preliminary data.</text>
</comment>
<dbReference type="SMR" id="A0A445BHD8"/>
<dbReference type="OrthoDB" id="417891at2759"/>
<evidence type="ECO:0000256" key="2">
    <source>
        <dbReference type="ARBA" id="ARBA00023002"/>
    </source>
</evidence>
<evidence type="ECO:0000313" key="4">
    <source>
        <dbReference type="EMBL" id="RYR38031.1"/>
    </source>
</evidence>
<evidence type="ECO:0000256" key="1">
    <source>
        <dbReference type="ARBA" id="ARBA00022857"/>
    </source>
</evidence>
<reference evidence="4 5" key="1">
    <citation type="submission" date="2019-01" db="EMBL/GenBank/DDBJ databases">
        <title>Sequencing of cultivated peanut Arachis hypogaea provides insights into genome evolution and oil improvement.</title>
        <authorList>
            <person name="Chen X."/>
        </authorList>
    </citation>
    <scope>NUCLEOTIDE SEQUENCE [LARGE SCALE GENOMIC DNA]</scope>
    <source>
        <strain evidence="5">cv. Fuhuasheng</strain>
        <tissue evidence="4">Leaves</tissue>
    </source>
</reference>
<protein>
    <recommendedName>
        <fullName evidence="6">Tropinone reductase</fullName>
    </recommendedName>
</protein>
<name>A0A445BHD8_ARAHY</name>
<comment type="similarity">
    <text evidence="3">Belongs to the short-chain dehydrogenases/reductases (SDR) family. SDR65C subfamily.</text>
</comment>
<gene>
    <name evidence="4" type="ORF">Ahy_A09g042975</name>
</gene>
<dbReference type="EMBL" id="SDMP01000009">
    <property type="protein sequence ID" value="RYR38031.1"/>
    <property type="molecule type" value="Genomic_DNA"/>
</dbReference>
<dbReference type="Gramene" id="arahy.Tifrunner.gnm2.ann2.Ah09g308200.1">
    <property type="protein sequence ID" value="arahy.Tifrunner.gnm2.ann2.Ah09g308200.1-CDS"/>
    <property type="gene ID" value="arahy.Tifrunner.gnm2.ann2.Ah09g308200"/>
</dbReference>
<dbReference type="FunFam" id="3.40.50.720:FF:000084">
    <property type="entry name" value="Short-chain dehydrogenase reductase"/>
    <property type="match status" value="1"/>
</dbReference>
<proteinExistence type="inferred from homology"/>
<dbReference type="PANTHER" id="PTHR42898">
    <property type="entry name" value="TROPINONE REDUCTASE"/>
    <property type="match status" value="1"/>
</dbReference>
<dbReference type="PROSITE" id="PS00061">
    <property type="entry name" value="ADH_SHORT"/>
    <property type="match status" value="1"/>
</dbReference>
<dbReference type="SUPFAM" id="SSF51735">
    <property type="entry name" value="NAD(P)-binding Rossmann-fold domains"/>
    <property type="match status" value="1"/>
</dbReference>
<keyword evidence="5" id="KW-1185">Reference proteome</keyword>
<dbReference type="PANTHER" id="PTHR42898:SF101">
    <property type="entry name" value="ENOYL-(ACYL CARRIER) REDUCTASE"/>
    <property type="match status" value="1"/>
</dbReference>
<sequence>MGERKLNFKDKRWSLHGMTALVTGGSRGIGYAIVEELAEFGAAVHVCARNEADIDKCVEEWKNKGLNVTGSVCDVSSRDQRQHLIETVSSIFHGKLNILINNAGTTRPKHAIDYTPEDMTIIMSTNFESAYHLCQLSYPLLKASGYGSIVFVSSIAGLKALPYFSIYASTKGAINQLSKNLALEWAKDNIRVNAVAPGIVLTQLLKDTIRGVDGDCEKVISAITSQTPLQRVGEPKEISSLVAFLCLPTASFITGQTITADGGFTI</sequence>
<dbReference type="STRING" id="3818.A0A445BHD8"/>
<keyword evidence="1" id="KW-0521">NADP</keyword>
<dbReference type="Pfam" id="PF13561">
    <property type="entry name" value="adh_short_C2"/>
    <property type="match status" value="1"/>
</dbReference>
<dbReference type="NCBIfam" id="NF005559">
    <property type="entry name" value="PRK07231.1"/>
    <property type="match status" value="1"/>
</dbReference>
<dbReference type="Gene3D" id="3.40.50.720">
    <property type="entry name" value="NAD(P)-binding Rossmann-like Domain"/>
    <property type="match status" value="1"/>
</dbReference>
<dbReference type="PRINTS" id="PR00081">
    <property type="entry name" value="GDHRDH"/>
</dbReference>
<dbReference type="InterPro" id="IPR002347">
    <property type="entry name" value="SDR_fam"/>
</dbReference>